<dbReference type="GO" id="GO:0051010">
    <property type="term" value="F:microtubule plus-end binding"/>
    <property type="evidence" value="ECO:0007669"/>
    <property type="project" value="TreeGrafter"/>
</dbReference>
<protein>
    <recommendedName>
        <fullName evidence="3">CAP-Gly domain-containing protein</fullName>
    </recommendedName>
</protein>
<dbReference type="SMART" id="SM01349">
    <property type="entry name" value="TOG"/>
    <property type="match status" value="1"/>
</dbReference>
<evidence type="ECO:0000259" key="3">
    <source>
        <dbReference type="PROSITE" id="PS50245"/>
    </source>
</evidence>
<reference evidence="4" key="1">
    <citation type="submission" date="2021-12" db="EMBL/GenBank/DDBJ databases">
        <title>Prjna785345.</title>
        <authorList>
            <person name="Rujirawat T."/>
            <person name="Krajaejun T."/>
        </authorList>
    </citation>
    <scope>NUCLEOTIDE SEQUENCE</scope>
    <source>
        <strain evidence="4">Pi057C3</strain>
    </source>
</reference>
<dbReference type="Pfam" id="PF12348">
    <property type="entry name" value="CLASP_N"/>
    <property type="match status" value="1"/>
</dbReference>
<evidence type="ECO:0000313" key="5">
    <source>
        <dbReference type="Proteomes" id="UP001209570"/>
    </source>
</evidence>
<dbReference type="PANTHER" id="PTHR18916:SF85">
    <property type="entry name" value="TUBULIN-FOLDING COFACTOR B"/>
    <property type="match status" value="1"/>
</dbReference>
<proteinExistence type="predicted"/>
<dbReference type="SUPFAM" id="SSF74924">
    <property type="entry name" value="Cap-Gly domain"/>
    <property type="match status" value="1"/>
</dbReference>
<dbReference type="GO" id="GO:0005737">
    <property type="term" value="C:cytoplasm"/>
    <property type="evidence" value="ECO:0007669"/>
    <property type="project" value="UniProtKB-SubCell"/>
</dbReference>
<dbReference type="InterPro" id="IPR011989">
    <property type="entry name" value="ARM-like"/>
</dbReference>
<dbReference type="GO" id="GO:0031122">
    <property type="term" value="P:cytoplasmic microtubule organization"/>
    <property type="evidence" value="ECO:0007669"/>
    <property type="project" value="TreeGrafter"/>
</dbReference>
<dbReference type="Proteomes" id="UP001209570">
    <property type="component" value="Unassembled WGS sequence"/>
</dbReference>
<comment type="subcellular location">
    <subcellularLocation>
        <location evidence="1">Cytoplasm</location>
    </subcellularLocation>
</comment>
<dbReference type="PANTHER" id="PTHR18916">
    <property type="entry name" value="DYNACTIN 1-RELATED MICROTUBULE-BINDING"/>
    <property type="match status" value="1"/>
</dbReference>
<dbReference type="AlphaFoldDB" id="A0AAD5LH14"/>
<dbReference type="Gene3D" id="2.30.30.190">
    <property type="entry name" value="CAP Gly-rich-like domain"/>
    <property type="match status" value="1"/>
</dbReference>
<name>A0AAD5LH14_PYTIN</name>
<dbReference type="PROSITE" id="PS00845">
    <property type="entry name" value="CAP_GLY_1"/>
    <property type="match status" value="1"/>
</dbReference>
<dbReference type="InterPro" id="IPR036859">
    <property type="entry name" value="CAP-Gly_dom_sf"/>
</dbReference>
<dbReference type="GO" id="GO:0005634">
    <property type="term" value="C:nucleus"/>
    <property type="evidence" value="ECO:0007669"/>
    <property type="project" value="TreeGrafter"/>
</dbReference>
<dbReference type="GO" id="GO:0035371">
    <property type="term" value="C:microtubule plus-end"/>
    <property type="evidence" value="ECO:0007669"/>
    <property type="project" value="TreeGrafter"/>
</dbReference>
<dbReference type="EMBL" id="JAKCXM010000237">
    <property type="protein sequence ID" value="KAJ0397813.1"/>
    <property type="molecule type" value="Genomic_DNA"/>
</dbReference>
<organism evidence="4 5">
    <name type="scientific">Pythium insidiosum</name>
    <name type="common">Pythiosis disease agent</name>
    <dbReference type="NCBI Taxonomy" id="114742"/>
    <lineage>
        <taxon>Eukaryota</taxon>
        <taxon>Sar</taxon>
        <taxon>Stramenopiles</taxon>
        <taxon>Oomycota</taxon>
        <taxon>Peronosporomycetes</taxon>
        <taxon>Pythiales</taxon>
        <taxon>Pythiaceae</taxon>
        <taxon>Pythium</taxon>
    </lineage>
</organism>
<dbReference type="SMART" id="SM01052">
    <property type="entry name" value="CAP_GLY"/>
    <property type="match status" value="1"/>
</dbReference>
<evidence type="ECO:0000313" key="4">
    <source>
        <dbReference type="EMBL" id="KAJ0397813.1"/>
    </source>
</evidence>
<dbReference type="PROSITE" id="PS50245">
    <property type="entry name" value="CAP_GLY_2"/>
    <property type="match status" value="1"/>
</dbReference>
<evidence type="ECO:0000256" key="2">
    <source>
        <dbReference type="ARBA" id="ARBA00022490"/>
    </source>
</evidence>
<comment type="caution">
    <text evidence="4">The sequence shown here is derived from an EMBL/GenBank/DDBJ whole genome shotgun (WGS) entry which is preliminary data.</text>
</comment>
<keyword evidence="5" id="KW-1185">Reference proteome</keyword>
<dbReference type="Gene3D" id="1.25.10.10">
    <property type="entry name" value="Leucine-rich Repeat Variant"/>
    <property type="match status" value="1"/>
</dbReference>
<sequence>MCQDALAAALASHMERIARNGDNWVERMHALSDIRQSFEAIADADGGDASALVDAALWRALKPLKAMLQDLRSQIVKEVCVVLTTMARATKDAMAPFLRDVLPTLVEVRGSGNKVCGSYCAECIDALVALVVVRGATLRLLVDTLVESKNKLIRLSCISASRLSLLTWSAVLDKTDVQQLERALKAALNDPSSTCRTQAYEFFVAFQQAFPKRAAVLMSVMDYKIQRRLESLLTGDMTPTLAASSSAARLSFSSADLPPTPARRAGPRTIDSVSVDENADTATGADKYHPGDRVCIPEKEIFGFVRFFGDIEGVKGVWVGVELDEPKGKNDGSVKGRYYFRCKPNHGVFARPAQVYVTQAADRRADQADWKPSKADDSFMTQDDLDNDDAVEDALELELSGLQLSPGADTGISPTEMGSIDVVQEPSALSNVLHRASLEHRKYLYGLLGLVRDELLEHQKFESNAAVTSSVDAVQYFQQLQNAAQQKIVASDHFIQKIIQAQQAARES</sequence>
<dbReference type="Pfam" id="PF01302">
    <property type="entry name" value="CAP_GLY"/>
    <property type="match status" value="1"/>
</dbReference>
<dbReference type="SUPFAM" id="SSF48371">
    <property type="entry name" value="ARM repeat"/>
    <property type="match status" value="1"/>
</dbReference>
<accession>A0AAD5LH14</accession>
<dbReference type="InterPro" id="IPR000938">
    <property type="entry name" value="CAP-Gly_domain"/>
</dbReference>
<dbReference type="InterPro" id="IPR024395">
    <property type="entry name" value="CLASP_N_dom"/>
</dbReference>
<keyword evidence="2" id="KW-0963">Cytoplasm</keyword>
<evidence type="ECO:0000256" key="1">
    <source>
        <dbReference type="ARBA" id="ARBA00004496"/>
    </source>
</evidence>
<dbReference type="InterPro" id="IPR034085">
    <property type="entry name" value="TOG"/>
</dbReference>
<feature type="domain" description="CAP-Gly" evidence="3">
    <location>
        <begin position="309"/>
        <end position="351"/>
    </location>
</feature>
<gene>
    <name evidence="4" type="ORF">P43SY_000893</name>
</gene>
<dbReference type="InterPro" id="IPR016024">
    <property type="entry name" value="ARM-type_fold"/>
</dbReference>